<dbReference type="Pfam" id="PF05638">
    <property type="entry name" value="T6SS_HCP"/>
    <property type="match status" value="1"/>
</dbReference>
<proteinExistence type="predicted"/>
<dbReference type="InterPro" id="IPR036624">
    <property type="entry name" value="Hcp1-lik_sf"/>
</dbReference>
<dbReference type="InterPro" id="IPR008514">
    <property type="entry name" value="T6SS_Hcp"/>
</dbReference>
<name>A0ABP8UV72_9GAMM</name>
<dbReference type="Gene3D" id="2.30.110.20">
    <property type="entry name" value="Hcp1-like"/>
    <property type="match status" value="1"/>
</dbReference>
<evidence type="ECO:0000313" key="1">
    <source>
        <dbReference type="EMBL" id="GAA4647803.1"/>
    </source>
</evidence>
<keyword evidence="2" id="KW-1185">Reference proteome</keyword>
<sequence>MSTNTGIYVAIREFSDYFKGDTTVIDTAQGLDLDSNAKWFEVGQAAVQVNRFAPMSVGAGEETGSDKPSLMPFYIGKEPDLTTGLFLENIISLAEPSLTVDIIATRQEAGKKGMNIMLQYTLGGVRICNWEEDIGKLERYWLAYRTILRIDYLFKRDNKGKLLAREPAVTFQYNLDTPEVEMSTIAET</sequence>
<organism evidence="1 2">
    <name type="scientific">Kistimonas scapharcae</name>
    <dbReference type="NCBI Taxonomy" id="1036133"/>
    <lineage>
        <taxon>Bacteria</taxon>
        <taxon>Pseudomonadati</taxon>
        <taxon>Pseudomonadota</taxon>
        <taxon>Gammaproteobacteria</taxon>
        <taxon>Oceanospirillales</taxon>
        <taxon>Endozoicomonadaceae</taxon>
        <taxon>Kistimonas</taxon>
    </lineage>
</organism>
<protein>
    <submittedName>
        <fullName evidence="1">Uncharacterized protein</fullName>
    </submittedName>
</protein>
<accession>A0ABP8UV72</accession>
<gene>
    <name evidence="1" type="ORF">GCM10023116_00650</name>
</gene>
<comment type="caution">
    <text evidence="1">The sequence shown here is derived from an EMBL/GenBank/DDBJ whole genome shotgun (WGS) entry which is preliminary data.</text>
</comment>
<dbReference type="Proteomes" id="UP001500604">
    <property type="component" value="Unassembled WGS sequence"/>
</dbReference>
<dbReference type="EMBL" id="BAABFL010000004">
    <property type="protein sequence ID" value="GAA4647803.1"/>
    <property type="molecule type" value="Genomic_DNA"/>
</dbReference>
<dbReference type="RefSeq" id="WP_345192672.1">
    <property type="nucleotide sequence ID" value="NZ_BAABFL010000004.1"/>
</dbReference>
<evidence type="ECO:0000313" key="2">
    <source>
        <dbReference type="Proteomes" id="UP001500604"/>
    </source>
</evidence>
<dbReference type="SUPFAM" id="SSF141452">
    <property type="entry name" value="Hcp1-like"/>
    <property type="match status" value="1"/>
</dbReference>
<reference evidence="2" key="1">
    <citation type="journal article" date="2019" name="Int. J. Syst. Evol. Microbiol.">
        <title>The Global Catalogue of Microorganisms (GCM) 10K type strain sequencing project: providing services to taxonomists for standard genome sequencing and annotation.</title>
        <authorList>
            <consortium name="The Broad Institute Genomics Platform"/>
            <consortium name="The Broad Institute Genome Sequencing Center for Infectious Disease"/>
            <person name="Wu L."/>
            <person name="Ma J."/>
        </authorList>
    </citation>
    <scope>NUCLEOTIDE SEQUENCE [LARGE SCALE GENOMIC DNA]</scope>
    <source>
        <strain evidence="2">JCM 17805</strain>
    </source>
</reference>